<evidence type="ECO:0000313" key="2">
    <source>
        <dbReference type="EMBL" id="KAK6948666.1"/>
    </source>
</evidence>
<name>A0AAX6M8C2_9PEZI</name>
<dbReference type="AlphaFoldDB" id="A0AAX6M8C2"/>
<proteinExistence type="predicted"/>
<sequence>MAKDTSSVGELQVSKCYCETGRKRHRISTSISIPFEANHPAVDTNQINVDDQSIDDTSDSEEEVIVQDDVDIIDNENVLEGVTVMDLADDLAFIEALEPAEPDDLSTDGLFDPGMDDFDDFTDQEPTTEPDGALEEEGPPRVATWRLNLTALSQVYNIYIVAYADKIYVSRPRSCITNSLPAEPDLILRPQASAMGIEVGGYLDNVFPHQVNHMIVGNLGEEEILLLAYDDGDVIGYYTRSIEKELLRREREGRDNETIPEPFFHENVGKSAWGLAVHKNSRLIAVSSNSHNVCVFVFALTGKSYRHNPAADSVEFFRNVAKDSNGDVMEWLNGRSLPVRGSNQVHKKSLEKAIRRRDANWRVIMETGPEGSNIPNVAFGSDDTGEADKVVAIDINGVLWIMDIWQFQPFVKIDDIYSARSRVRFNYDFRKPRGWGVLVLPESNFLPAADYRDSLGLDKDNIRYVSNDKIGNWLDISKGVKNIKNNSSVHPWVRWDKISRFAFNPVERRASLSGSSWFDFDHKTKLPEISSAPDSSSAKTSSEFVEGPKTILTDGSSIMRTYELDIELRSFEEGGTGIMFEKVIDQSRPPHAVIPAMRISHERLANLIHVPELSLVVAGSLCGRVALVTLTRPPKGFPFKRGFKVEAILPLKRDEDNDMRSICPLLGVAVGPVPFSGNVDRASGPVGRRRYRVMLQYYDLRILSYEISRNSSTDPLFIA</sequence>
<organism evidence="2 3">
    <name type="scientific">Daldinia eschscholtzii</name>
    <dbReference type="NCBI Taxonomy" id="292717"/>
    <lineage>
        <taxon>Eukaryota</taxon>
        <taxon>Fungi</taxon>
        <taxon>Dikarya</taxon>
        <taxon>Ascomycota</taxon>
        <taxon>Pezizomycotina</taxon>
        <taxon>Sordariomycetes</taxon>
        <taxon>Xylariomycetidae</taxon>
        <taxon>Xylariales</taxon>
        <taxon>Hypoxylaceae</taxon>
        <taxon>Daldinia</taxon>
    </lineage>
</organism>
<dbReference type="EMBL" id="JBANMG010000010">
    <property type="protein sequence ID" value="KAK6948666.1"/>
    <property type="molecule type" value="Genomic_DNA"/>
</dbReference>
<dbReference type="Proteomes" id="UP001369815">
    <property type="component" value="Unassembled WGS sequence"/>
</dbReference>
<feature type="region of interest" description="Disordered" evidence="1">
    <location>
        <begin position="103"/>
        <end position="139"/>
    </location>
</feature>
<comment type="caution">
    <text evidence="2">The sequence shown here is derived from an EMBL/GenBank/DDBJ whole genome shotgun (WGS) entry which is preliminary data.</text>
</comment>
<accession>A0AAX6M8C2</accession>
<evidence type="ECO:0000313" key="3">
    <source>
        <dbReference type="Proteomes" id="UP001369815"/>
    </source>
</evidence>
<protein>
    <submittedName>
        <fullName evidence="2">Uncharacterized protein</fullName>
    </submittedName>
</protein>
<evidence type="ECO:0000256" key="1">
    <source>
        <dbReference type="SAM" id="MobiDB-lite"/>
    </source>
</evidence>
<feature type="compositionally biased region" description="Acidic residues" evidence="1">
    <location>
        <begin position="114"/>
        <end position="137"/>
    </location>
</feature>
<keyword evidence="3" id="KW-1185">Reference proteome</keyword>
<dbReference type="InterPro" id="IPR014839">
    <property type="entry name" value="Crt10"/>
</dbReference>
<reference evidence="2 3" key="1">
    <citation type="journal article" date="2024" name="Front Chem Biol">
        <title>Unveiling the potential of Daldinia eschscholtzii MFLUCC 19-0629 through bioactivity and bioinformatics studies for enhanced sustainable agriculture production.</title>
        <authorList>
            <person name="Brooks S."/>
            <person name="Weaver J.A."/>
            <person name="Klomchit A."/>
            <person name="Alharthi S.A."/>
            <person name="Onlamun T."/>
            <person name="Nurani R."/>
            <person name="Vong T.K."/>
            <person name="Alberti F."/>
            <person name="Greco C."/>
        </authorList>
    </citation>
    <scope>NUCLEOTIDE SEQUENCE [LARGE SCALE GENOMIC DNA]</scope>
    <source>
        <strain evidence="2">MFLUCC 19-0629</strain>
    </source>
</reference>
<dbReference type="Pfam" id="PF08728">
    <property type="entry name" value="CRT10"/>
    <property type="match status" value="1"/>
</dbReference>
<gene>
    <name evidence="2" type="ORF">Daesc_010436</name>
</gene>